<dbReference type="AlphaFoldDB" id="A0A0E4BXA0"/>
<dbReference type="PROSITE" id="PS51891">
    <property type="entry name" value="CENP_V_GFA"/>
    <property type="match status" value="1"/>
</dbReference>
<dbReference type="InterPro" id="IPR011057">
    <property type="entry name" value="Mss4-like_sf"/>
</dbReference>
<dbReference type="GO" id="GO:0016846">
    <property type="term" value="F:carbon-sulfur lyase activity"/>
    <property type="evidence" value="ECO:0007669"/>
    <property type="project" value="InterPro"/>
</dbReference>
<dbReference type="PANTHER" id="PTHR33337">
    <property type="entry name" value="GFA DOMAIN-CONTAINING PROTEIN"/>
    <property type="match status" value="1"/>
</dbReference>
<dbReference type="Proteomes" id="UP000063308">
    <property type="component" value="Chromosome"/>
</dbReference>
<evidence type="ECO:0000313" key="7">
    <source>
        <dbReference type="Proteomes" id="UP000063308"/>
    </source>
</evidence>
<evidence type="ECO:0000259" key="5">
    <source>
        <dbReference type="PROSITE" id="PS51891"/>
    </source>
</evidence>
<reference evidence="6 7" key="1">
    <citation type="submission" date="2014-11" db="EMBL/GenBank/DDBJ databases">
        <title>Symbiosis island explosion on the genome of extra-slow-growing strains of soybean bradyrhizobia with massive insertion sequences.</title>
        <authorList>
            <person name="Iida T."/>
            <person name="Minamisawa K."/>
        </authorList>
    </citation>
    <scope>NUCLEOTIDE SEQUENCE [LARGE SCALE GENOMIC DNA]</scope>
    <source>
        <strain evidence="6 7">NK6</strain>
    </source>
</reference>
<dbReference type="Pfam" id="PF04828">
    <property type="entry name" value="GFA"/>
    <property type="match status" value="1"/>
</dbReference>
<organism evidence="6 7">
    <name type="scientific">Bradyrhizobium diazoefficiens</name>
    <dbReference type="NCBI Taxonomy" id="1355477"/>
    <lineage>
        <taxon>Bacteria</taxon>
        <taxon>Pseudomonadati</taxon>
        <taxon>Pseudomonadota</taxon>
        <taxon>Alphaproteobacteria</taxon>
        <taxon>Hyphomicrobiales</taxon>
        <taxon>Nitrobacteraceae</taxon>
        <taxon>Bradyrhizobium</taxon>
    </lineage>
</organism>
<evidence type="ECO:0000256" key="2">
    <source>
        <dbReference type="ARBA" id="ARBA00022723"/>
    </source>
</evidence>
<evidence type="ECO:0000256" key="3">
    <source>
        <dbReference type="ARBA" id="ARBA00022833"/>
    </source>
</evidence>
<evidence type="ECO:0000313" key="6">
    <source>
        <dbReference type="EMBL" id="BAR62454.1"/>
    </source>
</evidence>
<evidence type="ECO:0000256" key="1">
    <source>
        <dbReference type="ARBA" id="ARBA00005495"/>
    </source>
</evidence>
<accession>A0A0E4BXA0</accession>
<dbReference type="GO" id="GO:0046872">
    <property type="term" value="F:metal ion binding"/>
    <property type="evidence" value="ECO:0007669"/>
    <property type="project" value="UniProtKB-KW"/>
</dbReference>
<gene>
    <name evidence="6" type="ORF">NK6_9315</name>
</gene>
<keyword evidence="2" id="KW-0479">Metal-binding</keyword>
<dbReference type="RefSeq" id="WP_060912309.1">
    <property type="nucleotide sequence ID" value="NZ_CP126001.1"/>
</dbReference>
<protein>
    <recommendedName>
        <fullName evidence="5">CENP-V/GFA domain-containing protein</fullName>
    </recommendedName>
</protein>
<comment type="similarity">
    <text evidence="1">Belongs to the Gfa family.</text>
</comment>
<dbReference type="EMBL" id="AP014685">
    <property type="protein sequence ID" value="BAR62454.1"/>
    <property type="molecule type" value="Genomic_DNA"/>
</dbReference>
<dbReference type="InterPro" id="IPR006913">
    <property type="entry name" value="CENP-V/GFA"/>
</dbReference>
<dbReference type="SUPFAM" id="SSF51316">
    <property type="entry name" value="Mss4-like"/>
    <property type="match status" value="1"/>
</dbReference>
<dbReference type="Gene3D" id="3.90.1590.10">
    <property type="entry name" value="glutathione-dependent formaldehyde- activating enzyme (gfa)"/>
    <property type="match status" value="1"/>
</dbReference>
<keyword evidence="3" id="KW-0862">Zinc</keyword>
<dbReference type="PANTHER" id="PTHR33337:SF40">
    <property type="entry name" value="CENP-V_GFA DOMAIN-CONTAINING PROTEIN-RELATED"/>
    <property type="match status" value="1"/>
</dbReference>
<name>A0A0E4BXA0_9BRAD</name>
<proteinExistence type="inferred from homology"/>
<keyword evidence="4" id="KW-0456">Lyase</keyword>
<sequence length="137" mass="15334">MAKKYTAQCACGAIKFEFDTDPSFIANCHCNDCKRASGGEMATFFAVPEDDFTLLSGKPKAFHYVANSGKGLDRNFCPECGSRVFTSNLDSFPKTVFVQLGSLDRPDLVAPKLEMFTKRRLSWNTPLHLPQFEQMPH</sequence>
<feature type="domain" description="CENP-V/GFA" evidence="5">
    <location>
        <begin position="5"/>
        <end position="117"/>
    </location>
</feature>
<evidence type="ECO:0000256" key="4">
    <source>
        <dbReference type="ARBA" id="ARBA00023239"/>
    </source>
</evidence>